<dbReference type="EMBL" id="VCHE01000057">
    <property type="protein sequence ID" value="KAB2573522.1"/>
    <property type="molecule type" value="Genomic_DNA"/>
</dbReference>
<keyword evidence="3" id="KW-1185">Reference proteome</keyword>
<sequence>MSSTNNFVYLRWEQLIEQRFDILRSIIENSDKELLAAVVAHDRLSPVDWQATLQNHVQGPSTAADKGQVLKKLQDSLLATNNQLRDDTNKIQSNMEALANKNGATPQEWDTVLNNAITLMKTTALDQLTEMKKFADNQIEGIDNSNDQTAVAKIFGRAWLAPTGYQTSILVYLILAKQHSKNWADKPNKNVKDFKETSKTAYDLCQKTIKDAFSSNGLRGPSTLADKDDVLRTLKDILLKTNQLIRQDTNEISQSFEQLANKGGNEEEWVKALDDAEDLMQHKALDQMAEMKRFAINRINSVDGRYRNKVGEIFGHACTALTGFQGSVHLFIKVAKGTADKWYRNPWDNLKIFQRSTKIWYDGAEQGIKRAFPDYLVSDNGRSEDSLSSIQDMATQLQGMGVDNITIIPKGDGWALEIGAGM</sequence>
<evidence type="ECO:0000313" key="3">
    <source>
        <dbReference type="Proteomes" id="UP000325902"/>
    </source>
</evidence>
<gene>
    <name evidence="2" type="ORF">DBV05_g7807</name>
</gene>
<dbReference type="AlphaFoldDB" id="A0A5N5D857"/>
<protein>
    <submittedName>
        <fullName evidence="2">Uncharacterized protein</fullName>
    </submittedName>
</protein>
<name>A0A5N5D857_9PEZI</name>
<keyword evidence="1" id="KW-0175">Coiled coil</keyword>
<feature type="coiled-coil region" evidence="1">
    <location>
        <begin position="70"/>
        <end position="101"/>
    </location>
</feature>
<dbReference type="Proteomes" id="UP000325902">
    <property type="component" value="Unassembled WGS sequence"/>
</dbReference>
<evidence type="ECO:0000313" key="2">
    <source>
        <dbReference type="EMBL" id="KAB2573522.1"/>
    </source>
</evidence>
<reference evidence="2 3" key="1">
    <citation type="journal article" date="2019" name="Sci. Rep.">
        <title>A multi-omics analysis of the grapevine pathogen Lasiodiplodia theobromae reveals that temperature affects the expression of virulence- and pathogenicity-related genes.</title>
        <authorList>
            <person name="Felix C."/>
            <person name="Meneses R."/>
            <person name="Goncalves M.F.M."/>
            <person name="Tilleman L."/>
            <person name="Duarte A.S."/>
            <person name="Jorrin-Novo J.V."/>
            <person name="Van de Peer Y."/>
            <person name="Deforce D."/>
            <person name="Van Nieuwerburgh F."/>
            <person name="Esteves A.C."/>
            <person name="Alves A."/>
        </authorList>
    </citation>
    <scope>NUCLEOTIDE SEQUENCE [LARGE SCALE GENOMIC DNA]</scope>
    <source>
        <strain evidence="2 3">LA-SOL3</strain>
    </source>
</reference>
<organism evidence="2 3">
    <name type="scientific">Lasiodiplodia theobromae</name>
    <dbReference type="NCBI Taxonomy" id="45133"/>
    <lineage>
        <taxon>Eukaryota</taxon>
        <taxon>Fungi</taxon>
        <taxon>Dikarya</taxon>
        <taxon>Ascomycota</taxon>
        <taxon>Pezizomycotina</taxon>
        <taxon>Dothideomycetes</taxon>
        <taxon>Dothideomycetes incertae sedis</taxon>
        <taxon>Botryosphaeriales</taxon>
        <taxon>Botryosphaeriaceae</taxon>
        <taxon>Lasiodiplodia</taxon>
    </lineage>
</organism>
<proteinExistence type="predicted"/>
<evidence type="ECO:0000256" key="1">
    <source>
        <dbReference type="SAM" id="Coils"/>
    </source>
</evidence>
<comment type="caution">
    <text evidence="2">The sequence shown here is derived from an EMBL/GenBank/DDBJ whole genome shotgun (WGS) entry which is preliminary data.</text>
</comment>
<accession>A0A5N5D857</accession>